<evidence type="ECO:0000313" key="4">
    <source>
        <dbReference type="Proteomes" id="UP001527181"/>
    </source>
</evidence>
<evidence type="ECO:0000313" key="3">
    <source>
        <dbReference type="Proteomes" id="UP000552038"/>
    </source>
</evidence>
<sequence length="85" mass="10328">MNVRKLPREQKEKWIEDLKQYFENERGESLGMFEAEELVDYLLQMFEPYLYNQAIEDARTMIEQRMAGIEEDLYAMKKSVAKDRR</sequence>
<dbReference type="Proteomes" id="UP000552038">
    <property type="component" value="Unassembled WGS sequence"/>
</dbReference>
<protein>
    <submittedName>
        <fullName evidence="2">DUF2164 domain-containing protein</fullName>
    </submittedName>
</protein>
<reference evidence="1 4" key="2">
    <citation type="submission" date="2022-05" db="EMBL/GenBank/DDBJ databases">
        <title>Genome Sequencing of Bee-Associated Microbes.</title>
        <authorList>
            <person name="Dunlap C."/>
        </authorList>
    </citation>
    <scope>NUCLEOTIDE SEQUENCE [LARGE SCALE GENOMIC DNA]</scope>
    <source>
        <strain evidence="1 4">NRRL B-04010</strain>
    </source>
</reference>
<name>A0AAP6ZUB9_PAEAL</name>
<gene>
    <name evidence="2" type="ORF">HMI46_01570</name>
    <name evidence="1" type="ORF">M5X12_05060</name>
</gene>
<dbReference type="InterPro" id="IPR018680">
    <property type="entry name" value="DUF2164"/>
</dbReference>
<keyword evidence="4" id="KW-1185">Reference proteome</keyword>
<comment type="caution">
    <text evidence="2">The sequence shown here is derived from an EMBL/GenBank/DDBJ whole genome shotgun (WGS) entry which is preliminary data.</text>
</comment>
<dbReference type="Proteomes" id="UP001527181">
    <property type="component" value="Unassembled WGS sequence"/>
</dbReference>
<dbReference type="GeneID" id="94489479"/>
<organism evidence="2 3">
    <name type="scientific">Paenibacillus alvei</name>
    <name type="common">Bacillus alvei</name>
    <dbReference type="NCBI Taxonomy" id="44250"/>
    <lineage>
        <taxon>Bacteria</taxon>
        <taxon>Bacillati</taxon>
        <taxon>Bacillota</taxon>
        <taxon>Bacilli</taxon>
        <taxon>Bacillales</taxon>
        <taxon>Paenibacillaceae</taxon>
        <taxon>Paenibacillus</taxon>
    </lineage>
</organism>
<proteinExistence type="predicted"/>
<reference evidence="2 3" key="1">
    <citation type="submission" date="2020-05" db="EMBL/GenBank/DDBJ databases">
        <title>Whole genome sequencing and identification of novel metabolites from Paenibacillus alvei strain JR949.</title>
        <authorList>
            <person name="Rajendhran J."/>
            <person name="Sree Pranav P."/>
            <person name="Mahalakshmi B."/>
            <person name="Karthikeyan R."/>
        </authorList>
    </citation>
    <scope>NUCLEOTIDE SEQUENCE [LARGE SCALE GENOMIC DNA]</scope>
    <source>
        <strain evidence="2 3">JR949</strain>
    </source>
</reference>
<accession>A0AAP6ZUB9</accession>
<evidence type="ECO:0000313" key="2">
    <source>
        <dbReference type="EMBL" id="NOJ69245.1"/>
    </source>
</evidence>
<dbReference type="RefSeq" id="WP_005546527.1">
    <property type="nucleotide sequence ID" value="NZ_JABFOR010000001.1"/>
</dbReference>
<dbReference type="Pfam" id="PF09932">
    <property type="entry name" value="DUF2164"/>
    <property type="match status" value="1"/>
</dbReference>
<evidence type="ECO:0000313" key="1">
    <source>
        <dbReference type="EMBL" id="MCY9759946.1"/>
    </source>
</evidence>
<dbReference type="EMBL" id="JABFOR010000001">
    <property type="protein sequence ID" value="NOJ69245.1"/>
    <property type="molecule type" value="Genomic_DNA"/>
</dbReference>
<dbReference type="AlphaFoldDB" id="A0AAP6ZUB9"/>
<dbReference type="EMBL" id="JAMDNP010000006">
    <property type="protein sequence ID" value="MCY9759946.1"/>
    <property type="molecule type" value="Genomic_DNA"/>
</dbReference>